<reference evidence="6" key="1">
    <citation type="submission" date="2020-06" db="EMBL/GenBank/DDBJ databases">
        <title>Draft genome of Bugula neritina, a colonial animal packing powerful symbionts and potential medicines.</title>
        <authorList>
            <person name="Rayko M."/>
        </authorList>
    </citation>
    <scope>NUCLEOTIDE SEQUENCE [LARGE SCALE GENOMIC DNA]</scope>
    <source>
        <strain evidence="6">Kwan_BN1</strain>
    </source>
</reference>
<evidence type="ECO:0000313" key="6">
    <source>
        <dbReference type="EMBL" id="KAF6024027.1"/>
    </source>
</evidence>
<evidence type="ECO:0000256" key="4">
    <source>
        <dbReference type="ARBA" id="ARBA00022840"/>
    </source>
</evidence>
<keyword evidence="1" id="KW-0808">Transferase</keyword>
<proteinExistence type="predicted"/>
<comment type="caution">
    <text evidence="6">The sequence shown here is derived from an EMBL/GenBank/DDBJ whole genome shotgun (WGS) entry which is preliminary data.</text>
</comment>
<dbReference type="Pfam" id="PF00217">
    <property type="entry name" value="ATP-gua_Ptrans"/>
    <property type="match status" value="1"/>
</dbReference>
<protein>
    <recommendedName>
        <fullName evidence="5">Phosphagen kinase C-terminal domain-containing protein</fullName>
    </recommendedName>
</protein>
<keyword evidence="2" id="KW-0547">Nucleotide-binding</keyword>
<keyword evidence="7" id="KW-1185">Reference proteome</keyword>
<accession>A0A7J7JDB3</accession>
<evidence type="ECO:0000313" key="7">
    <source>
        <dbReference type="Proteomes" id="UP000593567"/>
    </source>
</evidence>
<dbReference type="OrthoDB" id="430219at2759"/>
<evidence type="ECO:0000256" key="1">
    <source>
        <dbReference type="ARBA" id="ARBA00022679"/>
    </source>
</evidence>
<dbReference type="AlphaFoldDB" id="A0A7J7JDB3"/>
<sequence>MCTDCLGNLGPRLDCLGTSLQASVSVKMPKVCGHDKVKEILAGLQLRKEVGKDGGEVISNKCTLGSTEVHVTWPPAGPCHVTTCRSMSHDHLQAYVT</sequence>
<feature type="domain" description="Phosphagen kinase C-terminal" evidence="5">
    <location>
        <begin position="6"/>
        <end position="71"/>
    </location>
</feature>
<evidence type="ECO:0000256" key="3">
    <source>
        <dbReference type="ARBA" id="ARBA00022777"/>
    </source>
</evidence>
<dbReference type="Proteomes" id="UP000593567">
    <property type="component" value="Unassembled WGS sequence"/>
</dbReference>
<dbReference type="InterPro" id="IPR022414">
    <property type="entry name" value="ATP-guanido_PTrfase_cat"/>
</dbReference>
<name>A0A7J7JDB3_BUGNE</name>
<dbReference type="GO" id="GO:0016301">
    <property type="term" value="F:kinase activity"/>
    <property type="evidence" value="ECO:0007669"/>
    <property type="project" value="UniProtKB-KW"/>
</dbReference>
<gene>
    <name evidence="6" type="ORF">EB796_017663</name>
</gene>
<dbReference type="SUPFAM" id="SSF55931">
    <property type="entry name" value="Glutamine synthetase/guanido kinase"/>
    <property type="match status" value="1"/>
</dbReference>
<keyword evidence="3" id="KW-0418">Kinase</keyword>
<evidence type="ECO:0000256" key="2">
    <source>
        <dbReference type="ARBA" id="ARBA00022741"/>
    </source>
</evidence>
<dbReference type="GO" id="GO:0005524">
    <property type="term" value="F:ATP binding"/>
    <property type="evidence" value="ECO:0007669"/>
    <property type="project" value="UniProtKB-KW"/>
</dbReference>
<organism evidence="6 7">
    <name type="scientific">Bugula neritina</name>
    <name type="common">Brown bryozoan</name>
    <name type="synonym">Sertularia neritina</name>
    <dbReference type="NCBI Taxonomy" id="10212"/>
    <lineage>
        <taxon>Eukaryota</taxon>
        <taxon>Metazoa</taxon>
        <taxon>Spiralia</taxon>
        <taxon>Lophotrochozoa</taxon>
        <taxon>Bryozoa</taxon>
        <taxon>Gymnolaemata</taxon>
        <taxon>Cheilostomatida</taxon>
        <taxon>Flustrina</taxon>
        <taxon>Buguloidea</taxon>
        <taxon>Bugulidae</taxon>
        <taxon>Bugula</taxon>
    </lineage>
</organism>
<dbReference type="Gene3D" id="3.30.590.10">
    <property type="entry name" value="Glutamine synthetase/guanido kinase, catalytic domain"/>
    <property type="match status" value="1"/>
</dbReference>
<dbReference type="InterPro" id="IPR014746">
    <property type="entry name" value="Gln_synth/guanido_kin_cat_dom"/>
</dbReference>
<keyword evidence="4" id="KW-0067">ATP-binding</keyword>
<dbReference type="EMBL" id="VXIV02002630">
    <property type="protein sequence ID" value="KAF6024027.1"/>
    <property type="molecule type" value="Genomic_DNA"/>
</dbReference>
<evidence type="ECO:0000259" key="5">
    <source>
        <dbReference type="Pfam" id="PF00217"/>
    </source>
</evidence>